<sequence length="100" mass="11886">MLYFCPNIPFYPTPHRHLQRGTDVSGDPWEVLSVPRREREAAMLSVPRREREAAMLSVPRREREAAMLSVPPLPAMPVGCWERKFGHFERVFLWELRERR</sequence>
<proteinExistence type="predicted"/>
<dbReference type="Proteomes" id="UP000287033">
    <property type="component" value="Unassembled WGS sequence"/>
</dbReference>
<protein>
    <submittedName>
        <fullName evidence="1">Uncharacterized protein</fullName>
    </submittedName>
</protein>
<comment type="caution">
    <text evidence="1">The sequence shown here is derived from an EMBL/GenBank/DDBJ whole genome shotgun (WGS) entry which is preliminary data.</text>
</comment>
<accession>A0A401TSU2</accession>
<dbReference type="EMBL" id="BEZZ01169856">
    <property type="protein sequence ID" value="GCC45693.1"/>
    <property type="molecule type" value="Genomic_DNA"/>
</dbReference>
<dbReference type="AlphaFoldDB" id="A0A401TSU2"/>
<keyword evidence="2" id="KW-1185">Reference proteome</keyword>
<evidence type="ECO:0000313" key="2">
    <source>
        <dbReference type="Proteomes" id="UP000287033"/>
    </source>
</evidence>
<evidence type="ECO:0000313" key="1">
    <source>
        <dbReference type="EMBL" id="GCC45693.1"/>
    </source>
</evidence>
<organism evidence="1 2">
    <name type="scientific">Chiloscyllium punctatum</name>
    <name type="common">Brownbanded bambooshark</name>
    <name type="synonym">Hemiscyllium punctatum</name>
    <dbReference type="NCBI Taxonomy" id="137246"/>
    <lineage>
        <taxon>Eukaryota</taxon>
        <taxon>Metazoa</taxon>
        <taxon>Chordata</taxon>
        <taxon>Craniata</taxon>
        <taxon>Vertebrata</taxon>
        <taxon>Chondrichthyes</taxon>
        <taxon>Elasmobranchii</taxon>
        <taxon>Galeomorphii</taxon>
        <taxon>Galeoidea</taxon>
        <taxon>Orectolobiformes</taxon>
        <taxon>Hemiscylliidae</taxon>
        <taxon>Chiloscyllium</taxon>
    </lineage>
</organism>
<name>A0A401TSU2_CHIPU</name>
<reference evidence="1 2" key="1">
    <citation type="journal article" date="2018" name="Nat. Ecol. Evol.">
        <title>Shark genomes provide insights into elasmobranch evolution and the origin of vertebrates.</title>
        <authorList>
            <person name="Hara Y"/>
            <person name="Yamaguchi K"/>
            <person name="Onimaru K"/>
            <person name="Kadota M"/>
            <person name="Koyanagi M"/>
            <person name="Keeley SD"/>
            <person name="Tatsumi K"/>
            <person name="Tanaka K"/>
            <person name="Motone F"/>
            <person name="Kageyama Y"/>
            <person name="Nozu R"/>
            <person name="Adachi N"/>
            <person name="Nishimura O"/>
            <person name="Nakagawa R"/>
            <person name="Tanegashima C"/>
            <person name="Kiyatake I"/>
            <person name="Matsumoto R"/>
            <person name="Murakumo K"/>
            <person name="Nishida K"/>
            <person name="Terakita A"/>
            <person name="Kuratani S"/>
            <person name="Sato K"/>
            <person name="Hyodo S Kuraku.S."/>
        </authorList>
    </citation>
    <scope>NUCLEOTIDE SEQUENCE [LARGE SCALE GENOMIC DNA]</scope>
</reference>
<gene>
    <name evidence="1" type="ORF">chiPu_0029917</name>
</gene>